<sequence>MTSKTLSEGPVSIPTTEPSFDTEARIPRDNDLSGYSGQSCDFLSLICTSNTLAPEVPQVPNLDQNIAELQFMLQDADLGHAAEKLWSTFYGQDSAAAYPVEDWVHRFWELLSEEGNPGEGALTNTHKSQLYFLRHLLKEEDETVERTGGNLQGALLEKLRHIAGLALGGDAIGLQPLRETLQRVREHESPPVGRPAGLQKSLLPRSLVPIVGTRNPFLVVAHVSTLAKAGVPVEPGLPSVQNMKRLHTETCMPGKDGSIHIPCTFQQSTLAKSSQHFIELDDDLDHQANHHAQAELLKQAHTTISGLGALECKMSSYRGKNLGSADWGLQLRAVDPKVQKGKEGATERLNLAIATMFTTSSLDSASSFWLAFDRRTAKQAIKEFRKNIVSILRSVKLDYLAQLVLSDHAIALPHEELQAALDSLQGLGRSTDGMRAQLALYSIRYPQQKEIVLRSPMWVKILYSHSYIPRFVRNMYFKFTAGALKRTREQRIQIARKVLREKLPASFFQNLFSPFKFTAHSAALMQIINFHSMKHDEFAGALEGHVSKEKSSLRHKSVAAGMDEQIKAWAHHGYDSALLTSHKDFLTFERAWKKIDLKDLPLPDLTDWWIRLKALVTAGLEAYLAEEKHLEPFDDNVYKLASDSLRNVNSDGNQTMFFTRVAHRQEEGALRRLWGSTKHALLKLLYRSPSRIDGVWFGVAVDFMGLISLLNQVKHVIESESSVGIKINFEEALLREMEVELRIRGTDVSRVPLLVKRNTGMLGVRSDYGALSDAERETEFQNSMCLDHCRSLWQMALVAILPSMLRPQMMQHYEKSFGTEWALKHLSDPALVNSSRMILKSDAALKFFDHSTPKEIHEELKGLQSGQAVMFANYMLFSSRAHHHLGNQYLGLHLQQQAPFMGNMILDWIATRRRNAISAIVSSVVLTFIGVYALMSFFDILQNLTISGTSPPFDCVWNPVFQDMACNPVPGGSALNTTWLTALNQVFLIGLFAGTSGSMFHFLTVKSAISLVVNQSKTLMRLQMALGSALMRLFRRGKRSFTRIHEWFQKRKALRRLMLKRAMIGQKTGSRADEIGMLGPPQMADQVLDRVVSSGRLVISRRAATKVSLR</sequence>
<evidence type="ECO:0000313" key="3">
    <source>
        <dbReference type="Proteomes" id="UP000515125"/>
    </source>
</evidence>
<proteinExistence type="predicted"/>
<feature type="region of interest" description="Disordered" evidence="1">
    <location>
        <begin position="1"/>
        <end position="28"/>
    </location>
</feature>
<dbReference type="Proteomes" id="UP000515125">
    <property type="component" value="Unplaced"/>
</dbReference>
<keyword evidence="2" id="KW-1133">Transmembrane helix</keyword>
<name>A0A6P6RXL9_9EIME</name>
<gene>
    <name evidence="4" type="primary">LOC34620232</name>
</gene>
<dbReference type="GeneID" id="34620232"/>
<accession>A0A6P6RXL9</accession>
<feature type="transmembrane region" description="Helical" evidence="2">
    <location>
        <begin position="916"/>
        <end position="938"/>
    </location>
</feature>
<protein>
    <submittedName>
        <fullName evidence="4">Rhoptry neck protein 2-like protein 2</fullName>
    </submittedName>
</protein>
<dbReference type="AlphaFoldDB" id="A0A6P6RXL9"/>
<organism evidence="3 4">
    <name type="scientific">Cyclospora cayetanensis</name>
    <dbReference type="NCBI Taxonomy" id="88456"/>
    <lineage>
        <taxon>Eukaryota</taxon>
        <taxon>Sar</taxon>
        <taxon>Alveolata</taxon>
        <taxon>Apicomplexa</taxon>
        <taxon>Conoidasida</taxon>
        <taxon>Coccidia</taxon>
        <taxon>Eucoccidiorida</taxon>
        <taxon>Eimeriorina</taxon>
        <taxon>Eimeriidae</taxon>
        <taxon>Cyclospora</taxon>
    </lineage>
</organism>
<keyword evidence="3" id="KW-1185">Reference proteome</keyword>
<dbReference type="RefSeq" id="XP_026192132.1">
    <property type="nucleotide sequence ID" value="XM_026336347.1"/>
</dbReference>
<evidence type="ECO:0000256" key="2">
    <source>
        <dbReference type="SAM" id="Phobius"/>
    </source>
</evidence>
<dbReference type="OrthoDB" id="345453at2759"/>
<reference evidence="4" key="1">
    <citation type="submission" date="2025-08" db="UniProtKB">
        <authorList>
            <consortium name="RefSeq"/>
        </authorList>
    </citation>
    <scope>IDENTIFICATION</scope>
</reference>
<feature type="transmembrane region" description="Helical" evidence="2">
    <location>
        <begin position="986"/>
        <end position="1013"/>
    </location>
</feature>
<keyword evidence="2" id="KW-0472">Membrane</keyword>
<keyword evidence="2" id="KW-0812">Transmembrane</keyword>
<evidence type="ECO:0000313" key="4">
    <source>
        <dbReference type="RefSeq" id="XP_026192132.1"/>
    </source>
</evidence>
<evidence type="ECO:0000256" key="1">
    <source>
        <dbReference type="SAM" id="MobiDB-lite"/>
    </source>
</evidence>